<dbReference type="InterPro" id="IPR003395">
    <property type="entry name" value="RecF/RecN/SMC_N"/>
</dbReference>
<comment type="function">
    <text evidence="1 9">May be involved in recombinational repair of damaged DNA.</text>
</comment>
<dbReference type="RefSeq" id="WP_307355740.1">
    <property type="nucleotide sequence ID" value="NZ_BAAACJ010000001.1"/>
</dbReference>
<dbReference type="PANTHER" id="PTHR11059">
    <property type="entry name" value="DNA REPAIR PROTEIN RECN"/>
    <property type="match status" value="1"/>
</dbReference>
<evidence type="ECO:0000256" key="3">
    <source>
        <dbReference type="ARBA" id="ARBA00021315"/>
    </source>
</evidence>
<evidence type="ECO:0000259" key="11">
    <source>
        <dbReference type="Pfam" id="PF02463"/>
    </source>
</evidence>
<keyword evidence="10" id="KW-0175">Coiled coil</keyword>
<dbReference type="InterPro" id="IPR004604">
    <property type="entry name" value="DNA_recomb/repair_RecN"/>
</dbReference>
<dbReference type="EMBL" id="JAUSWN010000011">
    <property type="protein sequence ID" value="MDQ0479792.1"/>
    <property type="molecule type" value="Genomic_DNA"/>
</dbReference>
<keyword evidence="4" id="KW-0547">Nucleotide-binding</keyword>
<evidence type="ECO:0000256" key="1">
    <source>
        <dbReference type="ARBA" id="ARBA00003618"/>
    </source>
</evidence>
<dbReference type="Gene3D" id="3.40.50.300">
    <property type="entry name" value="P-loop containing nucleotide triphosphate hydrolases"/>
    <property type="match status" value="2"/>
</dbReference>
<feature type="coiled-coil region" evidence="10">
    <location>
        <begin position="311"/>
        <end position="373"/>
    </location>
</feature>
<accession>A0ABU0JRR9</accession>
<reference evidence="12 13" key="1">
    <citation type="submission" date="2023-07" db="EMBL/GenBank/DDBJ databases">
        <title>Genomic Encyclopedia of Type Strains, Phase IV (KMG-IV): sequencing the most valuable type-strain genomes for metagenomic binning, comparative biology and taxonomic classification.</title>
        <authorList>
            <person name="Goeker M."/>
        </authorList>
    </citation>
    <scope>NUCLEOTIDE SEQUENCE [LARGE SCALE GENOMIC DNA]</scope>
    <source>
        <strain evidence="12 13">DSM 1400</strain>
    </source>
</reference>
<comment type="caution">
    <text evidence="12">The sequence shown here is derived from an EMBL/GenBank/DDBJ whole genome shotgun (WGS) entry which is preliminary data.</text>
</comment>
<gene>
    <name evidence="12" type="ORF">QOZ93_001534</name>
</gene>
<dbReference type="PIRSF" id="PIRSF003128">
    <property type="entry name" value="RecN"/>
    <property type="match status" value="1"/>
</dbReference>
<keyword evidence="7 9" id="KW-0234">DNA repair</keyword>
<feature type="domain" description="RecF/RecN/SMC N-terminal" evidence="11">
    <location>
        <begin position="2"/>
        <end position="509"/>
    </location>
</feature>
<dbReference type="SUPFAM" id="SSF52540">
    <property type="entry name" value="P-loop containing nucleoside triphosphate hydrolases"/>
    <property type="match status" value="2"/>
</dbReference>
<evidence type="ECO:0000256" key="10">
    <source>
        <dbReference type="SAM" id="Coils"/>
    </source>
</evidence>
<evidence type="ECO:0000256" key="5">
    <source>
        <dbReference type="ARBA" id="ARBA00022763"/>
    </source>
</evidence>
<evidence type="ECO:0000313" key="13">
    <source>
        <dbReference type="Proteomes" id="UP001224418"/>
    </source>
</evidence>
<evidence type="ECO:0000256" key="4">
    <source>
        <dbReference type="ARBA" id="ARBA00022741"/>
    </source>
</evidence>
<keyword evidence="5 9" id="KW-0227">DNA damage</keyword>
<keyword evidence="13" id="KW-1185">Reference proteome</keyword>
<evidence type="ECO:0000256" key="8">
    <source>
        <dbReference type="ARBA" id="ARBA00033408"/>
    </source>
</evidence>
<organism evidence="12 13">
    <name type="scientific">Hathewaya limosa</name>
    <name type="common">Clostridium limosum</name>
    <dbReference type="NCBI Taxonomy" id="1536"/>
    <lineage>
        <taxon>Bacteria</taxon>
        <taxon>Bacillati</taxon>
        <taxon>Bacillota</taxon>
        <taxon>Clostridia</taxon>
        <taxon>Eubacteriales</taxon>
        <taxon>Clostridiaceae</taxon>
        <taxon>Hathewaya</taxon>
    </lineage>
</organism>
<sequence length="565" mass="65844">MLLELNVKDFALIEKLSIKFHEGFNVLLGETGSGKSIIIDAINFLLGGKFNKNFIRTGEGKAFVEGIFTIENIETKKILDDLGIEYEDVLIISRETYKYGKSIAKINGKSVILGSLKEISKTLIDIHGQHENQNLLNNSVHIQYIDYFAKEAIYEVLKEYRIKYYKLKEIEKNMQYLEEKKQDDFRKAEFLKYQLEDIEKANLKAQEEEELLERFKLLNNAEQIENGLSNCYNILYNSNDGYNSVYDSLNLVIKTLSNLEEHNKDIKRIKDSFEEFYYIIEQNVHDLVNIKDNISYDKEELDFINERIYFLDNLKKKYGESIEEILNYKKQIEKEYFDIQNREISIDKLVKEKEHIEEELKLLSNRLHDIRLNISKTLESEIEKEFTYLGLEKVKFKVDIKCLDQFNENGIDKVKFLVSTNPGEPLKSMEEIVSGGELSRIMLSLKSVFINKDNVDSVIFDEIDNGISGRIAQRVGHKMFLISNKKQVFCITHLPQIAAMADYCYVVWKEVINDKTYSNIKLAEEKEKVEFIAKMLGGLETTELSLEHAEELLNIAKESKKKLVS</sequence>
<dbReference type="InterPro" id="IPR027417">
    <property type="entry name" value="P-loop_NTPase"/>
</dbReference>
<protein>
    <recommendedName>
        <fullName evidence="3 9">DNA repair protein RecN</fullName>
    </recommendedName>
    <alternativeName>
        <fullName evidence="8 9">Recombination protein N</fullName>
    </alternativeName>
</protein>
<name>A0ABU0JRR9_HATLI</name>
<dbReference type="CDD" id="cd03241">
    <property type="entry name" value="ABC_RecN"/>
    <property type="match status" value="2"/>
</dbReference>
<dbReference type="NCBIfam" id="TIGR00634">
    <property type="entry name" value="recN"/>
    <property type="match status" value="1"/>
</dbReference>
<evidence type="ECO:0000256" key="7">
    <source>
        <dbReference type="ARBA" id="ARBA00023204"/>
    </source>
</evidence>
<evidence type="ECO:0000256" key="9">
    <source>
        <dbReference type="PIRNR" id="PIRNR003128"/>
    </source>
</evidence>
<evidence type="ECO:0000256" key="6">
    <source>
        <dbReference type="ARBA" id="ARBA00022840"/>
    </source>
</evidence>
<proteinExistence type="inferred from homology"/>
<dbReference type="PANTHER" id="PTHR11059:SF0">
    <property type="entry name" value="DNA REPAIR PROTEIN RECN"/>
    <property type="match status" value="1"/>
</dbReference>
<comment type="similarity">
    <text evidence="2 9">Belongs to the RecN family.</text>
</comment>
<keyword evidence="6" id="KW-0067">ATP-binding</keyword>
<evidence type="ECO:0000256" key="2">
    <source>
        <dbReference type="ARBA" id="ARBA00009441"/>
    </source>
</evidence>
<dbReference type="Pfam" id="PF02463">
    <property type="entry name" value="SMC_N"/>
    <property type="match status" value="1"/>
</dbReference>
<feature type="coiled-coil region" evidence="10">
    <location>
        <begin position="167"/>
        <end position="218"/>
    </location>
</feature>
<evidence type="ECO:0000313" key="12">
    <source>
        <dbReference type="EMBL" id="MDQ0479792.1"/>
    </source>
</evidence>
<dbReference type="Proteomes" id="UP001224418">
    <property type="component" value="Unassembled WGS sequence"/>
</dbReference>